<feature type="transmembrane region" description="Helical" evidence="1">
    <location>
        <begin position="42"/>
        <end position="66"/>
    </location>
</feature>
<keyword evidence="1" id="KW-1133">Transmembrane helix</keyword>
<dbReference type="InterPro" id="IPR021986">
    <property type="entry name" value="Spherulin4"/>
</dbReference>
<dbReference type="PANTHER" id="PTHR35040:SF9">
    <property type="entry name" value="4-LIKE CELL SURFACE PROTEIN, PUTATIVE (AFU_ORTHOLOGUE AFUA_4G14080)-RELATED"/>
    <property type="match status" value="1"/>
</dbReference>
<proteinExistence type="predicted"/>
<protein>
    <submittedName>
        <fullName evidence="2">Spherulation-specific family 4-domain-containing protein</fullName>
    </submittedName>
</protein>
<accession>A0A9P9D456</accession>
<dbReference type="PANTHER" id="PTHR35040">
    <property type="match status" value="1"/>
</dbReference>
<keyword evidence="1" id="KW-0472">Membrane</keyword>
<sequence length="316" mass="35610">MAPSERLNLPSHFRNWNVTQFEHSDKKQERSTSTKPFWKRPLGIAVIATVIVVILIVIIVPLAVILPKKGKHNATILLPLYIYPSTSTTWKPLYDALDARPNLKVTVIVNPASGPGNSQYPDAQYSAELIKLSAYRNVKSVGYVRTGYASRNISDVLSEISVYAGWATKNSSFAMSGIFFDESPHQYSAEAVEFMRRASDAVKKTSGLQGEKTVIRNPGVIPDSRFNDTNTDTTVVFEEAYPKYQREQTSLDALHNHRSEKSYMVHSVPLMKKEELRNWVDGLSRRAEFLFVTTNDADYYESFGTDWADFTDVVPS</sequence>
<keyword evidence="1" id="KW-0812">Transmembrane</keyword>
<keyword evidence="3" id="KW-1185">Reference proteome</keyword>
<reference evidence="2" key="1">
    <citation type="journal article" date="2021" name="Nat. Commun.">
        <title>Genetic determinants of endophytism in the Arabidopsis root mycobiome.</title>
        <authorList>
            <person name="Mesny F."/>
            <person name="Miyauchi S."/>
            <person name="Thiergart T."/>
            <person name="Pickel B."/>
            <person name="Atanasova L."/>
            <person name="Karlsson M."/>
            <person name="Huettel B."/>
            <person name="Barry K.W."/>
            <person name="Haridas S."/>
            <person name="Chen C."/>
            <person name="Bauer D."/>
            <person name="Andreopoulos W."/>
            <person name="Pangilinan J."/>
            <person name="LaButti K."/>
            <person name="Riley R."/>
            <person name="Lipzen A."/>
            <person name="Clum A."/>
            <person name="Drula E."/>
            <person name="Henrissat B."/>
            <person name="Kohler A."/>
            <person name="Grigoriev I.V."/>
            <person name="Martin F.M."/>
            <person name="Hacquard S."/>
        </authorList>
    </citation>
    <scope>NUCLEOTIDE SEQUENCE</scope>
    <source>
        <strain evidence="2">MPI-CAGE-CH-0243</strain>
    </source>
</reference>
<organism evidence="2 3">
    <name type="scientific">Dendryphion nanum</name>
    <dbReference type="NCBI Taxonomy" id="256645"/>
    <lineage>
        <taxon>Eukaryota</taxon>
        <taxon>Fungi</taxon>
        <taxon>Dikarya</taxon>
        <taxon>Ascomycota</taxon>
        <taxon>Pezizomycotina</taxon>
        <taxon>Dothideomycetes</taxon>
        <taxon>Pleosporomycetidae</taxon>
        <taxon>Pleosporales</taxon>
        <taxon>Torulaceae</taxon>
        <taxon>Dendryphion</taxon>
    </lineage>
</organism>
<comment type="caution">
    <text evidence="2">The sequence shown here is derived from an EMBL/GenBank/DDBJ whole genome shotgun (WGS) entry which is preliminary data.</text>
</comment>
<dbReference type="OrthoDB" id="5342184at2759"/>
<evidence type="ECO:0000313" key="2">
    <source>
        <dbReference type="EMBL" id="KAH7113235.1"/>
    </source>
</evidence>
<evidence type="ECO:0000256" key="1">
    <source>
        <dbReference type="SAM" id="Phobius"/>
    </source>
</evidence>
<dbReference type="Proteomes" id="UP000700596">
    <property type="component" value="Unassembled WGS sequence"/>
</dbReference>
<dbReference type="Pfam" id="PF12138">
    <property type="entry name" value="Spherulin4"/>
    <property type="match status" value="1"/>
</dbReference>
<dbReference type="AlphaFoldDB" id="A0A9P9D456"/>
<evidence type="ECO:0000313" key="3">
    <source>
        <dbReference type="Proteomes" id="UP000700596"/>
    </source>
</evidence>
<gene>
    <name evidence="2" type="ORF">B0J11DRAFT_145845</name>
</gene>
<name>A0A9P9D456_9PLEO</name>
<dbReference type="EMBL" id="JAGMWT010000019">
    <property type="protein sequence ID" value="KAH7113235.1"/>
    <property type="molecule type" value="Genomic_DNA"/>
</dbReference>